<name>A0A0L9T704_PHAAN</name>
<reference evidence="3" key="1">
    <citation type="journal article" date="2015" name="Proc. Natl. Acad. Sci. U.S.A.">
        <title>Genome sequencing of adzuki bean (Vigna angularis) provides insight into high starch and low fat accumulation and domestication.</title>
        <authorList>
            <person name="Yang K."/>
            <person name="Tian Z."/>
            <person name="Chen C."/>
            <person name="Luo L."/>
            <person name="Zhao B."/>
            <person name="Wang Z."/>
            <person name="Yu L."/>
            <person name="Li Y."/>
            <person name="Sun Y."/>
            <person name="Li W."/>
            <person name="Chen Y."/>
            <person name="Li Y."/>
            <person name="Zhang Y."/>
            <person name="Ai D."/>
            <person name="Zhao J."/>
            <person name="Shang C."/>
            <person name="Ma Y."/>
            <person name="Wu B."/>
            <person name="Wang M."/>
            <person name="Gao L."/>
            <person name="Sun D."/>
            <person name="Zhang P."/>
            <person name="Guo F."/>
            <person name="Wang W."/>
            <person name="Li Y."/>
            <person name="Wang J."/>
            <person name="Varshney R.K."/>
            <person name="Wang J."/>
            <person name="Ling H.Q."/>
            <person name="Wan P."/>
        </authorList>
    </citation>
    <scope>NUCLEOTIDE SEQUENCE</scope>
    <source>
        <strain evidence="3">cv. Jingnong 6</strain>
    </source>
</reference>
<dbReference type="Gramene" id="KOM25889">
    <property type="protein sequence ID" value="KOM25889"/>
    <property type="gene ID" value="LR48_Vigan205s002600"/>
</dbReference>
<gene>
    <name evidence="2" type="ORF">LR48_Vigan205s002600</name>
</gene>
<feature type="region of interest" description="Disordered" evidence="1">
    <location>
        <begin position="123"/>
        <end position="147"/>
    </location>
</feature>
<organism evidence="2 3">
    <name type="scientific">Phaseolus angularis</name>
    <name type="common">Azuki bean</name>
    <name type="synonym">Vigna angularis</name>
    <dbReference type="NCBI Taxonomy" id="3914"/>
    <lineage>
        <taxon>Eukaryota</taxon>
        <taxon>Viridiplantae</taxon>
        <taxon>Streptophyta</taxon>
        <taxon>Embryophyta</taxon>
        <taxon>Tracheophyta</taxon>
        <taxon>Spermatophyta</taxon>
        <taxon>Magnoliopsida</taxon>
        <taxon>eudicotyledons</taxon>
        <taxon>Gunneridae</taxon>
        <taxon>Pentapetalae</taxon>
        <taxon>rosids</taxon>
        <taxon>fabids</taxon>
        <taxon>Fabales</taxon>
        <taxon>Fabaceae</taxon>
        <taxon>Papilionoideae</taxon>
        <taxon>50 kb inversion clade</taxon>
        <taxon>NPAAA clade</taxon>
        <taxon>indigoferoid/millettioid clade</taxon>
        <taxon>Phaseoleae</taxon>
        <taxon>Vigna</taxon>
    </lineage>
</organism>
<evidence type="ECO:0000313" key="3">
    <source>
        <dbReference type="Proteomes" id="UP000053144"/>
    </source>
</evidence>
<dbReference type="AlphaFoldDB" id="A0A0L9T704"/>
<feature type="compositionally biased region" description="Polar residues" evidence="1">
    <location>
        <begin position="132"/>
        <end position="147"/>
    </location>
</feature>
<dbReference type="EMBL" id="KQ258294">
    <property type="protein sequence ID" value="KOM25889.1"/>
    <property type="molecule type" value="Genomic_DNA"/>
</dbReference>
<dbReference type="Proteomes" id="UP000053144">
    <property type="component" value="Unassembled WGS sequence"/>
</dbReference>
<protein>
    <submittedName>
        <fullName evidence="2">Uncharacterized protein</fullName>
    </submittedName>
</protein>
<proteinExistence type="predicted"/>
<accession>A0A0L9T704</accession>
<sequence length="147" mass="16743">MDAWEGLVVDEDVLESFLKKCDASTSLIPSPAGNVEASFMNRISDDQRTTQQFAEEVAQATYDRDFNSNAWNWAEMFVQHHVKVFAADVCPPTKQLLEETSKPVIRQPMKEEETVYEIMRKLVNPAHKPSTSKKPLNNTEQNSTPRN</sequence>
<evidence type="ECO:0000256" key="1">
    <source>
        <dbReference type="SAM" id="MobiDB-lite"/>
    </source>
</evidence>
<evidence type="ECO:0000313" key="2">
    <source>
        <dbReference type="EMBL" id="KOM25889.1"/>
    </source>
</evidence>